<proteinExistence type="predicted"/>
<gene>
    <name evidence="1" type="ORF">mvi_61640</name>
</gene>
<dbReference type="Proteomes" id="UP000663508">
    <property type="component" value="Plasmid pVL1_1"/>
</dbReference>
<evidence type="ECO:0000313" key="1">
    <source>
        <dbReference type="EMBL" id="BCM87703.1"/>
    </source>
</evidence>
<organism evidence="1 2">
    <name type="scientific">Methylobacterium indicum</name>
    <dbReference type="NCBI Taxonomy" id="1775910"/>
    <lineage>
        <taxon>Bacteria</taxon>
        <taxon>Pseudomonadati</taxon>
        <taxon>Pseudomonadota</taxon>
        <taxon>Alphaproteobacteria</taxon>
        <taxon>Hyphomicrobiales</taxon>
        <taxon>Methylobacteriaceae</taxon>
        <taxon>Methylobacterium</taxon>
    </lineage>
</organism>
<dbReference type="AlphaFoldDB" id="A0A8H8X0R1"/>
<geneLocation type="plasmid" evidence="1 2">
    <name>pVL1_1</name>
</geneLocation>
<name>A0A8H8X0R1_9HYPH</name>
<dbReference type="RefSeq" id="WP_244749120.1">
    <property type="nucleotide sequence ID" value="NZ_AP024146.1"/>
</dbReference>
<reference evidence="1" key="1">
    <citation type="submission" date="2020-11" db="EMBL/GenBank/DDBJ databases">
        <title>Complete genome sequence of a novel pathogenic Methylobacterium strain isolated from rice in Vietnam.</title>
        <authorList>
            <person name="Lai K."/>
            <person name="Okazaki S."/>
            <person name="Higashi K."/>
            <person name="Mori H."/>
            <person name="Toyoda A."/>
            <person name="Kurokawa K."/>
        </authorList>
    </citation>
    <scope>NUCLEOTIDE SEQUENCE</scope>
    <source>
        <strain evidence="1">VL1</strain>
        <plasmid evidence="1">pVL1_1</plasmid>
    </source>
</reference>
<accession>A0A8H8X0R1</accession>
<protein>
    <submittedName>
        <fullName evidence="1">Uncharacterized protein</fullName>
    </submittedName>
</protein>
<sequence length="95" mass="10536">MIPTYLTFESALYDPSTISRKLRDGVEHAARAADGHDGTYDGPCPWVPVQGDTEGWEQRQECWLQTRVQFVAAQADVAEKVCHSVTRSIANAEKA</sequence>
<keyword evidence="1" id="KW-0614">Plasmid</keyword>
<dbReference type="EMBL" id="AP024146">
    <property type="protein sequence ID" value="BCM87703.1"/>
    <property type="molecule type" value="Genomic_DNA"/>
</dbReference>
<dbReference type="KEGG" id="mind:mvi_61640"/>
<evidence type="ECO:0000313" key="2">
    <source>
        <dbReference type="Proteomes" id="UP000663508"/>
    </source>
</evidence>